<dbReference type="AlphaFoldDB" id="A0A0A9DTP1"/>
<evidence type="ECO:0000313" key="1">
    <source>
        <dbReference type="EMBL" id="JAD90063.1"/>
    </source>
</evidence>
<name>A0A0A9DTP1_ARUDO</name>
<proteinExistence type="predicted"/>
<protein>
    <submittedName>
        <fullName evidence="1">Uncharacterized protein</fullName>
    </submittedName>
</protein>
<reference evidence="1" key="2">
    <citation type="journal article" date="2015" name="Data Brief">
        <title>Shoot transcriptome of the giant reed, Arundo donax.</title>
        <authorList>
            <person name="Barrero R.A."/>
            <person name="Guerrero F.D."/>
            <person name="Moolhuijzen P."/>
            <person name="Goolsby J.A."/>
            <person name="Tidwell J."/>
            <person name="Bellgard S.E."/>
            <person name="Bellgard M.I."/>
        </authorList>
    </citation>
    <scope>NUCLEOTIDE SEQUENCE</scope>
    <source>
        <tissue evidence="1">Shoot tissue taken approximately 20 cm above the soil surface</tissue>
    </source>
</reference>
<dbReference type="EMBL" id="GBRH01207832">
    <property type="protein sequence ID" value="JAD90063.1"/>
    <property type="molecule type" value="Transcribed_RNA"/>
</dbReference>
<accession>A0A0A9DTP1</accession>
<sequence length="77" mass="9162">MFFLWNFRTISMIFLHYKEALVSTGSSYLLSSSYLLVLQISKFFMKINKQVKFRSETKGSMGCYNLRMVRTRDQSQQ</sequence>
<organism evidence="1">
    <name type="scientific">Arundo donax</name>
    <name type="common">Giant reed</name>
    <name type="synonym">Donax arundinaceus</name>
    <dbReference type="NCBI Taxonomy" id="35708"/>
    <lineage>
        <taxon>Eukaryota</taxon>
        <taxon>Viridiplantae</taxon>
        <taxon>Streptophyta</taxon>
        <taxon>Embryophyta</taxon>
        <taxon>Tracheophyta</taxon>
        <taxon>Spermatophyta</taxon>
        <taxon>Magnoliopsida</taxon>
        <taxon>Liliopsida</taxon>
        <taxon>Poales</taxon>
        <taxon>Poaceae</taxon>
        <taxon>PACMAD clade</taxon>
        <taxon>Arundinoideae</taxon>
        <taxon>Arundineae</taxon>
        <taxon>Arundo</taxon>
    </lineage>
</organism>
<reference evidence="1" key="1">
    <citation type="submission" date="2014-09" db="EMBL/GenBank/DDBJ databases">
        <authorList>
            <person name="Magalhaes I.L.F."/>
            <person name="Oliveira U."/>
            <person name="Santos F.R."/>
            <person name="Vidigal T.H.D.A."/>
            <person name="Brescovit A.D."/>
            <person name="Santos A.J."/>
        </authorList>
    </citation>
    <scope>NUCLEOTIDE SEQUENCE</scope>
    <source>
        <tissue evidence="1">Shoot tissue taken approximately 20 cm above the soil surface</tissue>
    </source>
</reference>